<reference evidence="1 2" key="1">
    <citation type="submission" date="2016-10" db="EMBL/GenBank/DDBJ databases">
        <authorList>
            <person name="de Groot N.N."/>
        </authorList>
    </citation>
    <scope>NUCLEOTIDE SEQUENCE [LARGE SCALE GENOMIC DNA]</scope>
    <source>
        <strain evidence="1 2">CGMCC 1.10239</strain>
    </source>
</reference>
<dbReference type="Gene3D" id="1.10.1220.10">
    <property type="entry name" value="Met repressor-like"/>
    <property type="match status" value="1"/>
</dbReference>
<accession>A0A1H0A331</accession>
<name>A0A1H0A331_9BACL</name>
<gene>
    <name evidence="1" type="ORF">SAMN05216191_13438</name>
</gene>
<dbReference type="AlphaFoldDB" id="A0A1H0A331"/>
<dbReference type="GO" id="GO:0006355">
    <property type="term" value="P:regulation of DNA-templated transcription"/>
    <property type="evidence" value="ECO:0007669"/>
    <property type="project" value="InterPro"/>
</dbReference>
<dbReference type="SUPFAM" id="SSF47598">
    <property type="entry name" value="Ribbon-helix-helix"/>
    <property type="match status" value="1"/>
</dbReference>
<evidence type="ECO:0000313" key="2">
    <source>
        <dbReference type="Proteomes" id="UP000182783"/>
    </source>
</evidence>
<organism evidence="1 2">
    <name type="scientific">Paenibacillus jilunlii</name>
    <dbReference type="NCBI Taxonomy" id="682956"/>
    <lineage>
        <taxon>Bacteria</taxon>
        <taxon>Bacillati</taxon>
        <taxon>Bacillota</taxon>
        <taxon>Bacilli</taxon>
        <taxon>Bacillales</taxon>
        <taxon>Paenibacillaceae</taxon>
        <taxon>Paenibacillus</taxon>
    </lineage>
</organism>
<dbReference type="EMBL" id="FNGM01000034">
    <property type="protein sequence ID" value="SDN27631.1"/>
    <property type="molecule type" value="Genomic_DNA"/>
</dbReference>
<evidence type="ECO:0000313" key="1">
    <source>
        <dbReference type="EMBL" id="SDN27631.1"/>
    </source>
</evidence>
<dbReference type="InterPro" id="IPR013321">
    <property type="entry name" value="Arc_rbn_hlx_hlx"/>
</dbReference>
<dbReference type="InterPro" id="IPR010985">
    <property type="entry name" value="Ribbon_hlx_hlx"/>
</dbReference>
<dbReference type="RefSeq" id="WP_157243740.1">
    <property type="nucleotide sequence ID" value="NZ_CP048429.1"/>
</dbReference>
<evidence type="ECO:0008006" key="3">
    <source>
        <dbReference type="Google" id="ProtNLM"/>
    </source>
</evidence>
<sequence length="50" mass="6059">MNDTKKLKNIPYRLDPNEHKRLKMFCVERGIPMQQLLDKAVQEYLKKWAV</sequence>
<proteinExistence type="predicted"/>
<protein>
    <recommendedName>
        <fullName evidence="3">Ribbon-helix-helix domain-containing protein</fullName>
    </recommendedName>
</protein>
<dbReference type="Proteomes" id="UP000182783">
    <property type="component" value="Unassembled WGS sequence"/>
</dbReference>